<dbReference type="Ensembl" id="ENSMMOT00000020767.1">
    <property type="protein sequence ID" value="ENSMMOP00000020431.1"/>
    <property type="gene ID" value="ENSMMOG00000015528.1"/>
</dbReference>
<feature type="region of interest" description="Disordered" evidence="1">
    <location>
        <begin position="1"/>
        <end position="98"/>
    </location>
</feature>
<dbReference type="InterPro" id="IPR026187">
    <property type="entry name" value="Aven"/>
</dbReference>
<evidence type="ECO:0000256" key="1">
    <source>
        <dbReference type="SAM" id="MobiDB-lite"/>
    </source>
</evidence>
<reference evidence="2" key="2">
    <citation type="submission" date="2025-09" db="UniProtKB">
        <authorList>
            <consortium name="Ensembl"/>
        </authorList>
    </citation>
    <scope>IDENTIFICATION</scope>
</reference>
<protein>
    <submittedName>
        <fullName evidence="2">Uncharacterized protein</fullName>
    </submittedName>
</protein>
<dbReference type="AlphaFoldDB" id="A0A3Q3XD41"/>
<reference evidence="2" key="1">
    <citation type="submission" date="2025-08" db="UniProtKB">
        <authorList>
            <consortium name="Ensembl"/>
        </authorList>
    </citation>
    <scope>IDENTIFICATION</scope>
</reference>
<dbReference type="STRING" id="94237.ENSMMOP00000020431"/>
<sequence>TMDGRSTRGRGGSWKRSDRGGHDSGEHRGRGRGGPHRGRDKRDHRRGRGRGGNEGENFQEEDDTTEVFSRRKLESNWDRYEESEREKPDDDMPTQRGTDYHVLLESAGDSFTQFRFSEEKDWEMDSFAASQVNLYPIQPASSSILQQLPLHQRLNLEAEMVQVSTPVDLSSRNFTPQETTKANVLAASTVGGTSHQVPPVPHPASVSCSQVSSSAAESPPGDKDDDEDEELDLLLGLKTPDSGVSGNQSVTCEDVKEVTEEKLEEVKDKGVAPARKEVTEEDLEDWLDSMIS</sequence>
<dbReference type="PANTHER" id="PTHR16524">
    <property type="entry name" value="CELL DEATH REGULATOR AVEN"/>
    <property type="match status" value="1"/>
</dbReference>
<feature type="compositionally biased region" description="Basic and acidic residues" evidence="1">
    <location>
        <begin position="68"/>
        <end position="90"/>
    </location>
</feature>
<dbReference type="Proteomes" id="UP000261620">
    <property type="component" value="Unplaced"/>
</dbReference>
<name>A0A3Q3XD41_MOLML</name>
<proteinExistence type="predicted"/>
<accession>A0A3Q3XD41</accession>
<dbReference type="GO" id="GO:0010972">
    <property type="term" value="P:negative regulation of G2/M transition of mitotic cell cycle"/>
    <property type="evidence" value="ECO:0007669"/>
    <property type="project" value="TreeGrafter"/>
</dbReference>
<feature type="compositionally biased region" description="Basic and acidic residues" evidence="1">
    <location>
        <begin position="15"/>
        <end position="28"/>
    </location>
</feature>
<keyword evidence="3" id="KW-1185">Reference proteome</keyword>
<dbReference type="OMA" id="FTHFRFA"/>
<evidence type="ECO:0000313" key="3">
    <source>
        <dbReference type="Proteomes" id="UP000261620"/>
    </source>
</evidence>
<dbReference type="PANTHER" id="PTHR16524:SF2">
    <property type="entry name" value="CELL DEATH REGULATOR AVEN"/>
    <property type="match status" value="1"/>
</dbReference>
<organism evidence="2 3">
    <name type="scientific">Mola mola</name>
    <name type="common">Ocean sunfish</name>
    <name type="synonym">Tetraodon mola</name>
    <dbReference type="NCBI Taxonomy" id="94237"/>
    <lineage>
        <taxon>Eukaryota</taxon>
        <taxon>Metazoa</taxon>
        <taxon>Chordata</taxon>
        <taxon>Craniata</taxon>
        <taxon>Vertebrata</taxon>
        <taxon>Euteleostomi</taxon>
        <taxon>Actinopterygii</taxon>
        <taxon>Neopterygii</taxon>
        <taxon>Teleostei</taxon>
        <taxon>Neoteleostei</taxon>
        <taxon>Acanthomorphata</taxon>
        <taxon>Eupercaria</taxon>
        <taxon>Tetraodontiformes</taxon>
        <taxon>Molidae</taxon>
        <taxon>Mola</taxon>
    </lineage>
</organism>
<feature type="compositionally biased region" description="Low complexity" evidence="1">
    <location>
        <begin position="203"/>
        <end position="219"/>
    </location>
</feature>
<evidence type="ECO:0000313" key="2">
    <source>
        <dbReference type="Ensembl" id="ENSMMOP00000020431.1"/>
    </source>
</evidence>
<feature type="region of interest" description="Disordered" evidence="1">
    <location>
        <begin position="191"/>
        <end position="231"/>
    </location>
</feature>
<feature type="compositionally biased region" description="Basic residues" evidence="1">
    <location>
        <begin position="29"/>
        <end position="49"/>
    </location>
</feature>